<sequence length="274" mass="31254">MIKIAFESSFVRYASSQGSQREDATIQGINNMYISDIQHNPPVGFAVREATYNDVDELTRLWFTSFNSSHDFWKAMTPEDPKTHQWLNDLWALGIKSGPSVLRTFVVEDVSNKKLAAFARWNPPQADGKQDIPIPAYPSHWDSELIDALWEGMPRNRAEVMGSKPHWSVDKGYQSKGLGKRLMEWGCRQADAKSLEVYLDATINGRPLYNKWFDFQDRKLLTIPSRPDSFGTYYVMSMVRPAMLKSTPLRHGLVTESVTDSNGFLWEGVPSLKK</sequence>
<dbReference type="InterPro" id="IPR000182">
    <property type="entry name" value="GNAT_dom"/>
</dbReference>
<name>A0AAD6IWT8_DREDA</name>
<proteinExistence type="predicted"/>
<comment type="caution">
    <text evidence="2">The sequence shown here is derived from an EMBL/GenBank/DDBJ whole genome shotgun (WGS) entry which is preliminary data.</text>
</comment>
<accession>A0AAD6IWT8</accession>
<feature type="domain" description="N-acetyltransferase" evidence="1">
    <location>
        <begin position="45"/>
        <end position="241"/>
    </location>
</feature>
<dbReference type="EMBL" id="JAQGDS010000005">
    <property type="protein sequence ID" value="KAJ6260178.1"/>
    <property type="molecule type" value="Genomic_DNA"/>
</dbReference>
<dbReference type="InterPro" id="IPR052523">
    <property type="entry name" value="Trichothecene_AcTrans"/>
</dbReference>
<evidence type="ECO:0000313" key="2">
    <source>
        <dbReference type="EMBL" id="KAJ6260178.1"/>
    </source>
</evidence>
<dbReference type="SUPFAM" id="SSF55729">
    <property type="entry name" value="Acyl-CoA N-acyltransferases (Nat)"/>
    <property type="match status" value="1"/>
</dbReference>
<dbReference type="Gene3D" id="3.40.630.30">
    <property type="match status" value="1"/>
</dbReference>
<evidence type="ECO:0000313" key="3">
    <source>
        <dbReference type="Proteomes" id="UP001221413"/>
    </source>
</evidence>
<organism evidence="2 3">
    <name type="scientific">Drechslerella dactyloides</name>
    <name type="common">Nematode-trapping fungus</name>
    <name type="synonym">Arthrobotrys dactyloides</name>
    <dbReference type="NCBI Taxonomy" id="74499"/>
    <lineage>
        <taxon>Eukaryota</taxon>
        <taxon>Fungi</taxon>
        <taxon>Dikarya</taxon>
        <taxon>Ascomycota</taxon>
        <taxon>Pezizomycotina</taxon>
        <taxon>Orbiliomycetes</taxon>
        <taxon>Orbiliales</taxon>
        <taxon>Orbiliaceae</taxon>
        <taxon>Drechslerella</taxon>
    </lineage>
</organism>
<evidence type="ECO:0000259" key="1">
    <source>
        <dbReference type="PROSITE" id="PS51186"/>
    </source>
</evidence>
<dbReference type="PANTHER" id="PTHR42791">
    <property type="entry name" value="GNAT FAMILY ACETYLTRANSFERASE"/>
    <property type="match status" value="1"/>
</dbReference>
<gene>
    <name evidence="2" type="ORF">Dda_4401</name>
</gene>
<dbReference type="GO" id="GO:0016747">
    <property type="term" value="F:acyltransferase activity, transferring groups other than amino-acyl groups"/>
    <property type="evidence" value="ECO:0007669"/>
    <property type="project" value="InterPro"/>
</dbReference>
<dbReference type="Pfam" id="PF00583">
    <property type="entry name" value="Acetyltransf_1"/>
    <property type="match status" value="1"/>
</dbReference>
<dbReference type="AlphaFoldDB" id="A0AAD6IWT8"/>
<dbReference type="Proteomes" id="UP001221413">
    <property type="component" value="Unassembled WGS sequence"/>
</dbReference>
<dbReference type="PANTHER" id="PTHR42791:SF2">
    <property type="entry name" value="N-ACETYLTRANSFERASE DOMAIN-CONTAINING PROTEIN"/>
    <property type="match status" value="1"/>
</dbReference>
<reference evidence="2" key="1">
    <citation type="submission" date="2023-01" db="EMBL/GenBank/DDBJ databases">
        <title>The chitinases involved in constricting ring structure development in the nematode-trapping fungus Drechslerella dactyloides.</title>
        <authorList>
            <person name="Wang R."/>
            <person name="Zhang L."/>
            <person name="Tang P."/>
            <person name="Li S."/>
            <person name="Liang L."/>
        </authorList>
    </citation>
    <scope>NUCLEOTIDE SEQUENCE</scope>
    <source>
        <strain evidence="2">YMF1.00031</strain>
    </source>
</reference>
<keyword evidence="3" id="KW-1185">Reference proteome</keyword>
<protein>
    <submittedName>
        <fullName evidence="2">Acyl-CoA N-acyltransferase</fullName>
    </submittedName>
</protein>
<dbReference type="InterPro" id="IPR016181">
    <property type="entry name" value="Acyl_CoA_acyltransferase"/>
</dbReference>
<dbReference type="PROSITE" id="PS51186">
    <property type="entry name" value="GNAT"/>
    <property type="match status" value="1"/>
</dbReference>